<evidence type="ECO:0000313" key="2">
    <source>
        <dbReference type="EMBL" id="NWV47584.1"/>
    </source>
</evidence>
<evidence type="ECO:0000259" key="1">
    <source>
        <dbReference type="Pfam" id="PF04064"/>
    </source>
</evidence>
<dbReference type="Pfam" id="PF04064">
    <property type="entry name" value="DUF384"/>
    <property type="match status" value="1"/>
</dbReference>
<dbReference type="AlphaFoldDB" id="A0A7K6F7W4"/>
<keyword evidence="3" id="KW-1185">Reference proteome</keyword>
<sequence length="86" mass="10128">EQLAATKAGRAHLRSRGSYLVLRELHAWERDPEVLSTCHKLIQVLIGEEPAAGMENLLEVTVPEELERRLRDADREEQERWRRERE</sequence>
<dbReference type="InterPro" id="IPR007206">
    <property type="entry name" value="Protein_HGH1_C"/>
</dbReference>
<dbReference type="Proteomes" id="UP000557315">
    <property type="component" value="Unassembled WGS sequence"/>
</dbReference>
<gene>
    <name evidence="2" type="primary">Hgh1</name>
    <name evidence="2" type="ORF">DAPCHR_R15078</name>
</gene>
<feature type="non-terminal residue" evidence="2">
    <location>
        <position position="86"/>
    </location>
</feature>
<feature type="non-terminal residue" evidence="2">
    <location>
        <position position="1"/>
    </location>
</feature>
<protein>
    <submittedName>
        <fullName evidence="2">HGH1 protein</fullName>
    </submittedName>
</protein>
<dbReference type="InterPro" id="IPR039717">
    <property type="entry name" value="Hgh1"/>
</dbReference>
<name>A0A7K6F7W4_9CORV</name>
<comment type="caution">
    <text evidence="2">The sequence shown here is derived from an EMBL/GenBank/DDBJ whole genome shotgun (WGS) entry which is preliminary data.</text>
</comment>
<proteinExistence type="predicted"/>
<evidence type="ECO:0000313" key="3">
    <source>
        <dbReference type="Proteomes" id="UP000557315"/>
    </source>
</evidence>
<reference evidence="2 3" key="1">
    <citation type="submission" date="2019-09" db="EMBL/GenBank/DDBJ databases">
        <title>Bird 10,000 Genomes (B10K) Project - Family phase.</title>
        <authorList>
            <person name="Zhang G."/>
        </authorList>
    </citation>
    <scope>NUCLEOTIDE SEQUENCE [LARGE SCALE GENOMIC DNA]</scope>
    <source>
        <strain evidence="2">B10K-DU-029-47</strain>
        <tissue evidence="2">Heart</tissue>
    </source>
</reference>
<feature type="domain" description="Protein HGH1 C-terminal" evidence="1">
    <location>
        <begin position="2"/>
        <end position="52"/>
    </location>
</feature>
<accession>A0A7K6F7W4</accession>
<dbReference type="PANTHER" id="PTHR13387">
    <property type="entry name" value="PROTEIN HGH1 HOMOLOG"/>
    <property type="match status" value="1"/>
</dbReference>
<dbReference type="EMBL" id="VZRO01001880">
    <property type="protein sequence ID" value="NWV47584.1"/>
    <property type="molecule type" value="Genomic_DNA"/>
</dbReference>
<dbReference type="PANTHER" id="PTHR13387:SF9">
    <property type="entry name" value="PROTEIN HGH1 HOMOLOG"/>
    <property type="match status" value="1"/>
</dbReference>
<organism evidence="2 3">
    <name type="scientific">Daphoenositta chrysoptera</name>
    <name type="common">varied sittella</name>
    <dbReference type="NCBI Taxonomy" id="254528"/>
    <lineage>
        <taxon>Eukaryota</taxon>
        <taxon>Metazoa</taxon>
        <taxon>Chordata</taxon>
        <taxon>Craniata</taxon>
        <taxon>Vertebrata</taxon>
        <taxon>Euteleostomi</taxon>
        <taxon>Archelosauria</taxon>
        <taxon>Archosauria</taxon>
        <taxon>Dinosauria</taxon>
        <taxon>Saurischia</taxon>
        <taxon>Theropoda</taxon>
        <taxon>Coelurosauria</taxon>
        <taxon>Aves</taxon>
        <taxon>Neognathae</taxon>
        <taxon>Neoaves</taxon>
        <taxon>Telluraves</taxon>
        <taxon>Australaves</taxon>
        <taxon>Passeriformes</taxon>
        <taxon>Corvoidea</taxon>
        <taxon>Pachycephalidae</taxon>
        <taxon>Daphoenositta</taxon>
    </lineage>
</organism>